<dbReference type="Pfam" id="PF00646">
    <property type="entry name" value="F-box"/>
    <property type="match status" value="1"/>
</dbReference>
<dbReference type="InterPro" id="IPR053772">
    <property type="entry name" value="At1g61320/At1g61330-like"/>
</dbReference>
<evidence type="ECO:0000259" key="1">
    <source>
        <dbReference type="PROSITE" id="PS50181"/>
    </source>
</evidence>
<protein>
    <recommendedName>
        <fullName evidence="1">F-box domain-containing protein</fullName>
    </recommendedName>
</protein>
<evidence type="ECO:0000313" key="2">
    <source>
        <dbReference type="EMBL" id="GMN56280.1"/>
    </source>
</evidence>
<accession>A0AA88APU9</accession>
<dbReference type="AlphaFoldDB" id="A0AA88APU9"/>
<dbReference type="SMART" id="SM00256">
    <property type="entry name" value="FBOX"/>
    <property type="match status" value="1"/>
</dbReference>
<dbReference type="InterPro" id="IPR032675">
    <property type="entry name" value="LRR_dom_sf"/>
</dbReference>
<sequence length="561" mass="64075">MDMEIDAPIIDSTSNFELPDQVIHKILSFLPRKDSIRVSASSKQWRSAWVSSPVFSFDEDAVPFKNSDFFDNVDASLALWRDRCDSRVTMERLSLSAAISEEDSFSRLKQVVVAATSCNVKVIEILNCNFDVFLTDFDFNSLWPLLFACNSLDVLSLKCFQFLIPNSLSAISSLSKLTLSCCFIDDNSLKNLLSCFPSLKDLAIGFCYGFNELRFSLPSLRTMEISICDDLAQKVVIDAVNLRHFTYDRTFRAPGIVSFLNCKSLTSLHLRGIDFNTAATIDDYISQIPLLETLILDSCRMQKSIQISHSSLKSLVFKSCWSFRKAEINTPNLCFFRYCGGIFHIPTFRYRSGFLDAKLDLVTGSFDCTEWFWFIRLRNFLESFSNCKVLALGCYLEGFTEQLRDNHFLPDPFYELKHFKITNRSLPIENYSSFVDAMVELFPCVETLSLKTSSARIFIELEITADYVNSVFVRYCYRNGVTVTYTTLCLSIAARCFDLHIGAYSYNSVGQRKIPIEQKLCIDRSGRNVFAAYLPHEQNFSKTCVCLVPKNPREEKIVQIN</sequence>
<keyword evidence="3" id="KW-1185">Reference proteome</keyword>
<comment type="caution">
    <text evidence="2">The sequence shown here is derived from an EMBL/GenBank/DDBJ whole genome shotgun (WGS) entry which is preliminary data.</text>
</comment>
<dbReference type="PANTHER" id="PTHR34145:SF51">
    <property type="entry name" value="FBD DOMAIN-CONTAINING PROTEIN"/>
    <property type="match status" value="1"/>
</dbReference>
<dbReference type="EMBL" id="BTGU01000062">
    <property type="protein sequence ID" value="GMN56280.1"/>
    <property type="molecule type" value="Genomic_DNA"/>
</dbReference>
<organism evidence="2 3">
    <name type="scientific">Ficus carica</name>
    <name type="common">Common fig</name>
    <dbReference type="NCBI Taxonomy" id="3494"/>
    <lineage>
        <taxon>Eukaryota</taxon>
        <taxon>Viridiplantae</taxon>
        <taxon>Streptophyta</taxon>
        <taxon>Embryophyta</taxon>
        <taxon>Tracheophyta</taxon>
        <taxon>Spermatophyta</taxon>
        <taxon>Magnoliopsida</taxon>
        <taxon>eudicotyledons</taxon>
        <taxon>Gunneridae</taxon>
        <taxon>Pentapetalae</taxon>
        <taxon>rosids</taxon>
        <taxon>fabids</taxon>
        <taxon>Rosales</taxon>
        <taxon>Moraceae</taxon>
        <taxon>Ficeae</taxon>
        <taxon>Ficus</taxon>
    </lineage>
</organism>
<reference evidence="2" key="1">
    <citation type="submission" date="2023-07" db="EMBL/GenBank/DDBJ databases">
        <title>draft genome sequence of fig (Ficus carica).</title>
        <authorList>
            <person name="Takahashi T."/>
            <person name="Nishimura K."/>
        </authorList>
    </citation>
    <scope>NUCLEOTIDE SEQUENCE</scope>
</reference>
<name>A0AA88APU9_FICCA</name>
<dbReference type="SUPFAM" id="SSF81383">
    <property type="entry name" value="F-box domain"/>
    <property type="match status" value="1"/>
</dbReference>
<dbReference type="SUPFAM" id="SSF52047">
    <property type="entry name" value="RNI-like"/>
    <property type="match status" value="1"/>
</dbReference>
<dbReference type="Gene3D" id="1.20.1280.50">
    <property type="match status" value="1"/>
</dbReference>
<evidence type="ECO:0000313" key="3">
    <source>
        <dbReference type="Proteomes" id="UP001187192"/>
    </source>
</evidence>
<dbReference type="InterPro" id="IPR001810">
    <property type="entry name" value="F-box_dom"/>
</dbReference>
<dbReference type="PROSITE" id="PS50181">
    <property type="entry name" value="FBOX"/>
    <property type="match status" value="1"/>
</dbReference>
<dbReference type="InterPro" id="IPR055357">
    <property type="entry name" value="LRR_At1g61320_AtMIF1"/>
</dbReference>
<gene>
    <name evidence="2" type="ORF">TIFTF001_025383</name>
</gene>
<dbReference type="Gene3D" id="3.80.10.10">
    <property type="entry name" value="Ribonuclease Inhibitor"/>
    <property type="match status" value="1"/>
</dbReference>
<dbReference type="Pfam" id="PF24758">
    <property type="entry name" value="LRR_At5g56370"/>
    <property type="match status" value="1"/>
</dbReference>
<dbReference type="InterPro" id="IPR036047">
    <property type="entry name" value="F-box-like_dom_sf"/>
</dbReference>
<dbReference type="InterPro" id="IPR055411">
    <property type="entry name" value="LRR_FXL15/At3g58940/PEG3-like"/>
</dbReference>
<dbReference type="Proteomes" id="UP001187192">
    <property type="component" value="Unassembled WGS sequence"/>
</dbReference>
<dbReference type="Pfam" id="PF23622">
    <property type="entry name" value="LRR_At1g61320_AtMIF1"/>
    <property type="match status" value="1"/>
</dbReference>
<dbReference type="PANTHER" id="PTHR34145">
    <property type="entry name" value="OS02G0105600 PROTEIN"/>
    <property type="match status" value="1"/>
</dbReference>
<feature type="domain" description="F-box" evidence="1">
    <location>
        <begin position="12"/>
        <end position="47"/>
    </location>
</feature>
<proteinExistence type="predicted"/>